<gene>
    <name evidence="1" type="ORF">E1809_24075</name>
</gene>
<dbReference type="SUPFAM" id="SSF103084">
    <property type="entry name" value="Holliday junction resolvase RusA"/>
    <property type="match status" value="1"/>
</dbReference>
<keyword evidence="2" id="KW-1185">Reference proteome</keyword>
<proteinExistence type="predicted"/>
<dbReference type="InterPro" id="IPR036614">
    <property type="entry name" value="RusA-like_sf"/>
</dbReference>
<dbReference type="OrthoDB" id="3237255at2"/>
<reference evidence="1 2" key="1">
    <citation type="submission" date="2019-03" db="EMBL/GenBank/DDBJ databases">
        <title>Whole genome sequence of Arthrobacter sp JH1-1.</title>
        <authorList>
            <person name="Trinh H.N."/>
        </authorList>
    </citation>
    <scope>NUCLEOTIDE SEQUENCE [LARGE SCALE GENOMIC DNA]</scope>
    <source>
        <strain evidence="1 2">JH1-1</strain>
    </source>
</reference>
<evidence type="ECO:0000313" key="1">
    <source>
        <dbReference type="EMBL" id="TDF88100.1"/>
    </source>
</evidence>
<dbReference type="GO" id="GO:0006281">
    <property type="term" value="P:DNA repair"/>
    <property type="evidence" value="ECO:0007669"/>
    <property type="project" value="InterPro"/>
</dbReference>
<dbReference type="Gene3D" id="3.30.1330.70">
    <property type="entry name" value="Holliday junction resolvase RusA"/>
    <property type="match status" value="1"/>
</dbReference>
<comment type="caution">
    <text evidence="1">The sequence shown here is derived from an EMBL/GenBank/DDBJ whole genome shotgun (WGS) entry which is preliminary data.</text>
</comment>
<organism evidence="1 2">
    <name type="scientific">Arthrobacter terricola</name>
    <dbReference type="NCBI Taxonomy" id="2547396"/>
    <lineage>
        <taxon>Bacteria</taxon>
        <taxon>Bacillati</taxon>
        <taxon>Actinomycetota</taxon>
        <taxon>Actinomycetes</taxon>
        <taxon>Micrococcales</taxon>
        <taxon>Micrococcaceae</taxon>
        <taxon>Arthrobacter</taxon>
    </lineage>
</organism>
<accession>A0A4R5K7B2</accession>
<dbReference type="Proteomes" id="UP000295511">
    <property type="component" value="Unassembled WGS sequence"/>
</dbReference>
<dbReference type="EMBL" id="SMRU01000047">
    <property type="protein sequence ID" value="TDF88100.1"/>
    <property type="molecule type" value="Genomic_DNA"/>
</dbReference>
<protein>
    <submittedName>
        <fullName evidence="1">Uncharacterized protein</fullName>
    </submittedName>
</protein>
<name>A0A4R5K7B2_9MICC</name>
<evidence type="ECO:0000313" key="2">
    <source>
        <dbReference type="Proteomes" id="UP000295511"/>
    </source>
</evidence>
<dbReference type="RefSeq" id="WP_133206780.1">
    <property type="nucleotide sequence ID" value="NZ_SMRU01000047.1"/>
</dbReference>
<sequence>MTRRHVIIDIPAPSFPPIRKRATGKLKTIKPWLNSNDRLHRLQEAKITKAWREAAARAAHGNQPLNPPVQIIAHIYKERGGRYDPGNLYPTAKACVDGLVDAGLLTDDDHTRVIGPDMRHGGTGNPELVIEIFELTKEQP</sequence>
<dbReference type="AlphaFoldDB" id="A0A4R5K7B2"/>
<dbReference type="GO" id="GO:0000287">
    <property type="term" value="F:magnesium ion binding"/>
    <property type="evidence" value="ECO:0007669"/>
    <property type="project" value="InterPro"/>
</dbReference>
<dbReference type="GO" id="GO:0006310">
    <property type="term" value="P:DNA recombination"/>
    <property type="evidence" value="ECO:0007669"/>
    <property type="project" value="InterPro"/>
</dbReference>